<dbReference type="AlphaFoldDB" id="A0A0D0V2C3"/>
<sequence>MDEEPDIPVRAWLPRTAALLLGTLALATGFIAAYVGALHDPTPRDVPVGVVLGDQRAQAVMAAVRRETDKIEPIEYDDPAAADDGLTGREVYGVLTSTPEGGLLLTTASAAAPAATEVVDQVFAEAARRGDLPLTVTDEVPVEQSDPRGLVPFYLAVGYVLGGYLAATALGLRTGTAPRSLARAGLRIAAFAAYAVVLGVAGALVVGPVLDVWHHDVPAVAAVGALAVFAAAMIASAVQGWLGLLGTGLVILLLVVLGNPGSGGIYAPEFLPTWLRGMHRWNVPGLTTDLIKSAVYFDRRSMGWPLAGLALWVAVGVVGLLTATLVRGRRAAARHPANTPPTSDDAPPRTERG</sequence>
<accession>A0A0D0V2C3</accession>
<reference evidence="7 8" key="1">
    <citation type="submission" date="2015-01" db="EMBL/GenBank/DDBJ databases">
        <title>Sequencing and annotation of Micromonospora carbonacea strain JXNU-1 genome.</title>
        <authorList>
            <person name="Long Z."/>
            <person name="Huang Y."/>
            <person name="Jiang Y."/>
        </authorList>
    </citation>
    <scope>NUCLEOTIDE SEQUENCE [LARGE SCALE GENOMIC DNA]</scope>
    <source>
        <strain evidence="7 8">JXNU-1</strain>
    </source>
</reference>
<keyword evidence="4 6" id="KW-0472">Membrane</keyword>
<comment type="caution">
    <text evidence="7">The sequence shown here is derived from an EMBL/GenBank/DDBJ whole genome shotgun (WGS) entry which is preliminary data.</text>
</comment>
<feature type="transmembrane region" description="Helical" evidence="6">
    <location>
        <begin position="184"/>
        <end position="205"/>
    </location>
</feature>
<evidence type="ECO:0000256" key="5">
    <source>
        <dbReference type="SAM" id="MobiDB-lite"/>
    </source>
</evidence>
<dbReference type="RefSeq" id="WP_043961912.1">
    <property type="nucleotide sequence ID" value="NZ_JXSX01000001.1"/>
</dbReference>
<dbReference type="PATRIC" id="fig|47853.6.peg.1377"/>
<evidence type="ECO:0000313" key="7">
    <source>
        <dbReference type="EMBL" id="KIR65142.1"/>
    </source>
</evidence>
<keyword evidence="3 6" id="KW-1133">Transmembrane helix</keyword>
<dbReference type="GO" id="GO:0016020">
    <property type="term" value="C:membrane"/>
    <property type="evidence" value="ECO:0007669"/>
    <property type="project" value="UniProtKB-SubCell"/>
</dbReference>
<protein>
    <submittedName>
        <fullName evidence="7">Membrane protein</fullName>
    </submittedName>
</protein>
<gene>
    <name evidence="7" type="ORF">TK50_06460</name>
</gene>
<name>A0A0D0V2C3_9ACTN</name>
<feature type="transmembrane region" description="Helical" evidence="6">
    <location>
        <begin position="242"/>
        <end position="267"/>
    </location>
</feature>
<evidence type="ECO:0000256" key="3">
    <source>
        <dbReference type="ARBA" id="ARBA00022989"/>
    </source>
</evidence>
<keyword evidence="8" id="KW-1185">Reference proteome</keyword>
<dbReference type="EMBL" id="JXSX01000001">
    <property type="protein sequence ID" value="KIR65142.1"/>
    <property type="molecule type" value="Genomic_DNA"/>
</dbReference>
<dbReference type="PANTHER" id="PTHR43077">
    <property type="entry name" value="TRANSPORT PERMEASE YVFS-RELATED"/>
    <property type="match status" value="1"/>
</dbReference>
<dbReference type="PANTHER" id="PTHR43077:SF10">
    <property type="entry name" value="TRANSPORT PERMEASE PROTEIN"/>
    <property type="match status" value="1"/>
</dbReference>
<organism evidence="7 8">
    <name type="scientific">Micromonospora haikouensis</name>
    <dbReference type="NCBI Taxonomy" id="686309"/>
    <lineage>
        <taxon>Bacteria</taxon>
        <taxon>Bacillati</taxon>
        <taxon>Actinomycetota</taxon>
        <taxon>Actinomycetes</taxon>
        <taxon>Micromonosporales</taxon>
        <taxon>Micromonosporaceae</taxon>
        <taxon>Micromonospora</taxon>
    </lineage>
</organism>
<evidence type="ECO:0000256" key="6">
    <source>
        <dbReference type="SAM" id="Phobius"/>
    </source>
</evidence>
<comment type="subcellular location">
    <subcellularLocation>
        <location evidence="1">Membrane</location>
        <topology evidence="1">Multi-pass membrane protein</topology>
    </subcellularLocation>
</comment>
<feature type="transmembrane region" description="Helical" evidence="6">
    <location>
        <begin position="217"/>
        <end position="235"/>
    </location>
</feature>
<evidence type="ECO:0000256" key="1">
    <source>
        <dbReference type="ARBA" id="ARBA00004141"/>
    </source>
</evidence>
<dbReference type="InterPro" id="IPR051328">
    <property type="entry name" value="T7SS_ABC-Transporter"/>
</dbReference>
<dbReference type="Proteomes" id="UP000032254">
    <property type="component" value="Unassembled WGS sequence"/>
</dbReference>
<dbReference type="GeneID" id="301303791"/>
<evidence type="ECO:0000313" key="8">
    <source>
        <dbReference type="Proteomes" id="UP000032254"/>
    </source>
</evidence>
<feature type="region of interest" description="Disordered" evidence="5">
    <location>
        <begin position="332"/>
        <end position="353"/>
    </location>
</feature>
<feature type="transmembrane region" description="Helical" evidence="6">
    <location>
        <begin position="151"/>
        <end position="172"/>
    </location>
</feature>
<proteinExistence type="predicted"/>
<feature type="transmembrane region" description="Helical" evidence="6">
    <location>
        <begin position="12"/>
        <end position="35"/>
    </location>
</feature>
<evidence type="ECO:0000256" key="4">
    <source>
        <dbReference type="ARBA" id="ARBA00023136"/>
    </source>
</evidence>
<dbReference type="OrthoDB" id="3217869at2"/>
<keyword evidence="2 6" id="KW-0812">Transmembrane</keyword>
<evidence type="ECO:0000256" key="2">
    <source>
        <dbReference type="ARBA" id="ARBA00022692"/>
    </source>
</evidence>
<feature type="transmembrane region" description="Helical" evidence="6">
    <location>
        <begin position="306"/>
        <end position="326"/>
    </location>
</feature>